<dbReference type="InterPro" id="IPR000109">
    <property type="entry name" value="POT_fam"/>
</dbReference>
<evidence type="ECO:0000256" key="3">
    <source>
        <dbReference type="ARBA" id="ARBA00022692"/>
    </source>
</evidence>
<dbReference type="GO" id="GO:0022857">
    <property type="term" value="F:transmembrane transporter activity"/>
    <property type="evidence" value="ECO:0007669"/>
    <property type="project" value="InterPro"/>
</dbReference>
<keyword evidence="4 7" id="KW-1133">Transmembrane helix</keyword>
<name>A0A9P8MWV7_9HYPO</name>
<feature type="transmembrane region" description="Helical" evidence="7">
    <location>
        <begin position="151"/>
        <end position="170"/>
    </location>
</feature>
<feature type="transmembrane region" description="Helical" evidence="7">
    <location>
        <begin position="228"/>
        <end position="247"/>
    </location>
</feature>
<evidence type="ECO:0000256" key="2">
    <source>
        <dbReference type="ARBA" id="ARBA00005982"/>
    </source>
</evidence>
<feature type="transmembrane region" description="Helical" evidence="7">
    <location>
        <begin position="500"/>
        <end position="520"/>
    </location>
</feature>
<dbReference type="RefSeq" id="XP_044719387.1">
    <property type="nucleotide sequence ID" value="XM_044865425.1"/>
</dbReference>
<reference evidence="8" key="1">
    <citation type="submission" date="2021-09" db="EMBL/GenBank/DDBJ databases">
        <title>A high-quality genome of the endoparasitic fungus Hirsutella rhossiliensis with a comparison of Hirsutella genomes reveals transposable elements contributing to genome size variation.</title>
        <authorList>
            <person name="Lin R."/>
            <person name="Jiao Y."/>
            <person name="Sun X."/>
            <person name="Ling J."/>
            <person name="Xie B."/>
            <person name="Cheng X."/>
        </authorList>
    </citation>
    <scope>NUCLEOTIDE SEQUENCE</scope>
    <source>
        <strain evidence="8">HR02</strain>
    </source>
</reference>
<comment type="similarity">
    <text evidence="2">Belongs to the major facilitator superfamily. Proton-dependent oligopeptide transporter (POT/PTR) (TC 2.A.17) family.</text>
</comment>
<accession>A0A9P8MWV7</accession>
<dbReference type="OrthoDB" id="8904098at2759"/>
<comment type="subcellular location">
    <subcellularLocation>
        <location evidence="1">Membrane</location>
        <topology evidence="1">Multi-pass membrane protein</topology>
    </subcellularLocation>
</comment>
<feature type="region of interest" description="Disordered" evidence="6">
    <location>
        <begin position="25"/>
        <end position="62"/>
    </location>
</feature>
<evidence type="ECO:0000256" key="5">
    <source>
        <dbReference type="ARBA" id="ARBA00023136"/>
    </source>
</evidence>
<protein>
    <submittedName>
        <fullName evidence="8">POT family domain-containing protein</fullName>
    </submittedName>
</protein>
<feature type="transmembrane region" description="Helical" evidence="7">
    <location>
        <begin position="176"/>
        <end position="194"/>
    </location>
</feature>
<sequence>MTTVEVELDHLGASQVKLQCPAKVSTPQLSSGFSAEDSSDRENDAEAGTGDDDSYRPPNALAGSPDVKRVPYPITRAGWIVIVMGSLERMAFYGGSTPFQNYIQRSGSPGHPGRLGKGQVAATALNQYFFFLSYLTPVMASAICDSVSGKYGVILASSIAGIAGWGLIAGTSVQSVAVEGALAGLVVGMAAVAARGTGMTVASPSNPTLRGRLIVYDSSLNVSHIFHWYYLYINAIGLVGSLATPFIEIYSTYPVVFLFATGSMALGTAVLVLGKSTFKMVKPQQGLVSDCVKSVRISLAERKRSRSGGLACGHFLDRSKASYQTALYGANSSGVADQTVEDLKRALDTLRILPPLAVFWLAFNQCSHNLLSQASQMRRPSWLSNDLMTNANPIALTVFVPVLDHYGFPWLRKKGWEPTPIKRMTFGFLLASLGMVYAAVLQAFIYRAGPYFDHPGDRSNNISVWWQLPPYTIVALAEIFAVITALEYAYSRSPASMKTFVSAMNAVPNAVASLLVYALLPLNRDPYLTWNFATIALLAFTTTIVFWWLFRKEDREWKSEADDKHRDALNL</sequence>
<dbReference type="Pfam" id="PF00854">
    <property type="entry name" value="PTR2"/>
    <property type="match status" value="1"/>
</dbReference>
<proteinExistence type="inferred from homology"/>
<evidence type="ECO:0000256" key="7">
    <source>
        <dbReference type="SAM" id="Phobius"/>
    </source>
</evidence>
<dbReference type="EMBL" id="JAIZPD010000007">
    <property type="protein sequence ID" value="KAH0961874.1"/>
    <property type="molecule type" value="Genomic_DNA"/>
</dbReference>
<dbReference type="Gene3D" id="1.20.1250.20">
    <property type="entry name" value="MFS general substrate transporter like domains"/>
    <property type="match status" value="1"/>
</dbReference>
<evidence type="ECO:0000256" key="6">
    <source>
        <dbReference type="SAM" id="MobiDB-lite"/>
    </source>
</evidence>
<keyword evidence="9" id="KW-1185">Reference proteome</keyword>
<dbReference type="PANTHER" id="PTHR11654">
    <property type="entry name" value="OLIGOPEPTIDE TRANSPORTER-RELATED"/>
    <property type="match status" value="1"/>
</dbReference>
<evidence type="ECO:0000256" key="4">
    <source>
        <dbReference type="ARBA" id="ARBA00022989"/>
    </source>
</evidence>
<dbReference type="SUPFAM" id="SSF103473">
    <property type="entry name" value="MFS general substrate transporter"/>
    <property type="match status" value="1"/>
</dbReference>
<feature type="transmembrane region" description="Helical" evidence="7">
    <location>
        <begin position="428"/>
        <end position="448"/>
    </location>
</feature>
<feature type="transmembrane region" description="Helical" evidence="7">
    <location>
        <begin position="468"/>
        <end position="488"/>
    </location>
</feature>
<feature type="transmembrane region" description="Helical" evidence="7">
    <location>
        <begin position="125"/>
        <end position="144"/>
    </location>
</feature>
<feature type="transmembrane region" description="Helical" evidence="7">
    <location>
        <begin position="253"/>
        <end position="274"/>
    </location>
</feature>
<gene>
    <name evidence="8" type="ORF">HRG_06954</name>
</gene>
<dbReference type="GeneID" id="68356083"/>
<evidence type="ECO:0000313" key="8">
    <source>
        <dbReference type="EMBL" id="KAH0961874.1"/>
    </source>
</evidence>
<dbReference type="InterPro" id="IPR036259">
    <property type="entry name" value="MFS_trans_sf"/>
</dbReference>
<feature type="transmembrane region" description="Helical" evidence="7">
    <location>
        <begin position="532"/>
        <end position="550"/>
    </location>
</feature>
<evidence type="ECO:0000313" key="9">
    <source>
        <dbReference type="Proteomes" id="UP000824596"/>
    </source>
</evidence>
<dbReference type="GO" id="GO:0016020">
    <property type="term" value="C:membrane"/>
    <property type="evidence" value="ECO:0007669"/>
    <property type="project" value="UniProtKB-SubCell"/>
</dbReference>
<keyword evidence="3 7" id="KW-0812">Transmembrane</keyword>
<dbReference type="Proteomes" id="UP000824596">
    <property type="component" value="Unassembled WGS sequence"/>
</dbReference>
<organism evidence="8 9">
    <name type="scientific">Hirsutella rhossiliensis</name>
    <dbReference type="NCBI Taxonomy" id="111463"/>
    <lineage>
        <taxon>Eukaryota</taxon>
        <taxon>Fungi</taxon>
        <taxon>Dikarya</taxon>
        <taxon>Ascomycota</taxon>
        <taxon>Pezizomycotina</taxon>
        <taxon>Sordariomycetes</taxon>
        <taxon>Hypocreomycetidae</taxon>
        <taxon>Hypocreales</taxon>
        <taxon>Ophiocordycipitaceae</taxon>
        <taxon>Hirsutella</taxon>
    </lineage>
</organism>
<dbReference type="AlphaFoldDB" id="A0A9P8MWV7"/>
<comment type="caution">
    <text evidence="8">The sequence shown here is derived from an EMBL/GenBank/DDBJ whole genome shotgun (WGS) entry which is preliminary data.</text>
</comment>
<keyword evidence="5 7" id="KW-0472">Membrane</keyword>
<evidence type="ECO:0000256" key="1">
    <source>
        <dbReference type="ARBA" id="ARBA00004141"/>
    </source>
</evidence>